<dbReference type="PROSITE" id="PS51257">
    <property type="entry name" value="PROKAR_LIPOPROTEIN"/>
    <property type="match status" value="1"/>
</dbReference>
<dbReference type="Proteomes" id="UP000198757">
    <property type="component" value="Unassembled WGS sequence"/>
</dbReference>
<gene>
    <name evidence="2" type="ORF">SAMN04487894_101559</name>
</gene>
<feature type="signal peptide" evidence="1">
    <location>
        <begin position="1"/>
        <end position="19"/>
    </location>
</feature>
<dbReference type="AlphaFoldDB" id="A0A1G6JJY9"/>
<keyword evidence="1" id="KW-0732">Signal</keyword>
<dbReference type="EMBL" id="FMZO01000001">
    <property type="protein sequence ID" value="SDC19034.1"/>
    <property type="molecule type" value="Genomic_DNA"/>
</dbReference>
<reference evidence="3" key="1">
    <citation type="submission" date="2016-10" db="EMBL/GenBank/DDBJ databases">
        <authorList>
            <person name="Varghese N."/>
            <person name="Submissions S."/>
        </authorList>
    </citation>
    <scope>NUCLEOTIDE SEQUENCE [LARGE SCALE GENOMIC DNA]</scope>
    <source>
        <strain evidence="3">DSM 25811 / CCM 8410 / LMG 26954 / E90</strain>
    </source>
</reference>
<evidence type="ECO:0000313" key="2">
    <source>
        <dbReference type="EMBL" id="SDC19034.1"/>
    </source>
</evidence>
<evidence type="ECO:0000256" key="1">
    <source>
        <dbReference type="SAM" id="SignalP"/>
    </source>
</evidence>
<dbReference type="CDD" id="cd11669">
    <property type="entry name" value="TTHB210-like"/>
    <property type="match status" value="1"/>
</dbReference>
<dbReference type="InterPro" id="IPR033786">
    <property type="entry name" value="TTHB210-like"/>
</dbReference>
<protein>
    <submittedName>
        <fullName evidence="2">Uncharacterized protein</fullName>
    </submittedName>
</protein>
<dbReference type="OrthoDB" id="2867208at2"/>
<proteinExistence type="predicted"/>
<organism evidence="2 3">
    <name type="scientific">Niabella drilacis (strain DSM 25811 / CCM 8410 / CCUG 62505 / LMG 26954 / E90)</name>
    <dbReference type="NCBI Taxonomy" id="1285928"/>
    <lineage>
        <taxon>Bacteria</taxon>
        <taxon>Pseudomonadati</taxon>
        <taxon>Bacteroidota</taxon>
        <taxon>Chitinophagia</taxon>
        <taxon>Chitinophagales</taxon>
        <taxon>Chitinophagaceae</taxon>
        <taxon>Niabella</taxon>
    </lineage>
</organism>
<feature type="chain" id="PRO_5011454880" evidence="1">
    <location>
        <begin position="20"/>
        <end position="283"/>
    </location>
</feature>
<evidence type="ECO:0000313" key="3">
    <source>
        <dbReference type="Proteomes" id="UP000198757"/>
    </source>
</evidence>
<sequence>MTKLLLPVMAAGLLLSSCAKDAGKLNDQASGISSRMAADLLAGSATGNSKDKIYSGPEVSFKKGKITTLYQVDNMERPVRLAISINNAAWNSLDMAAPGNSGHDPMNSVILKFHPKVDAKIFNHAEVDWNPHGHEPEQIYGLPHFDFHFYNMSVADVEAIPPFDVDPSKFLNVPAPAYLPLFYFNPGGGVPQMGCHWLDGTSPELNGGIFGQTFIYGTYNGRVTFLEPMITRAFLEANPAFTRPIPQPAKVAITGYYPTTLRLQKTDDAYLIILEDFQYREAS</sequence>
<keyword evidence="3" id="KW-1185">Reference proteome</keyword>
<accession>A0A1G6JJY9</accession>
<dbReference type="RefSeq" id="WP_090388480.1">
    <property type="nucleotide sequence ID" value="NZ_FMZO01000001.1"/>
</dbReference>
<name>A0A1G6JJY9_NIADE</name>